<evidence type="ECO:0000313" key="1">
    <source>
        <dbReference type="EMBL" id="MDZ7514378.1"/>
    </source>
</evidence>
<evidence type="ECO:0000313" key="2">
    <source>
        <dbReference type="Proteomes" id="UP001290894"/>
    </source>
</evidence>
<name>A0ABU5MNQ4_9GAMM</name>
<dbReference type="EMBL" id="JAXUAC010000094">
    <property type="protein sequence ID" value="MDZ7514378.1"/>
    <property type="molecule type" value="Genomic_DNA"/>
</dbReference>
<keyword evidence="2" id="KW-1185">Reference proteome</keyword>
<dbReference type="Proteomes" id="UP001290894">
    <property type="component" value="Unassembled WGS sequence"/>
</dbReference>
<reference evidence="1 2" key="1">
    <citation type="submission" date="2023-12" db="EMBL/GenBank/DDBJ databases">
        <title>'Antibacterial potential of Stenotrophomonas maltophilia cystic fibrosis isolates' (manuscript under preparation).</title>
        <authorList>
            <person name="Crisan C.V."/>
            <person name="Pettis M."/>
            <person name="Goldberg J.B."/>
        </authorList>
    </citation>
    <scope>NUCLEOTIDE SEQUENCE [LARGE SCALE GENOMIC DNA]</scope>
    <source>
        <strain evidence="1 2">CCV155</strain>
    </source>
</reference>
<comment type="caution">
    <text evidence="1">The sequence shown here is derived from an EMBL/GenBank/DDBJ whole genome shotgun (WGS) entry which is preliminary data.</text>
</comment>
<organism evidence="1 2">
    <name type="scientific">Stenotrophomonas muris</name>
    <dbReference type="NCBI Taxonomy" id="2963283"/>
    <lineage>
        <taxon>Bacteria</taxon>
        <taxon>Pseudomonadati</taxon>
        <taxon>Pseudomonadota</taxon>
        <taxon>Gammaproteobacteria</taxon>
        <taxon>Lysobacterales</taxon>
        <taxon>Lysobacteraceae</taxon>
        <taxon>Stenotrophomonas</taxon>
    </lineage>
</organism>
<accession>A0ABU5MNQ4</accession>
<gene>
    <name evidence="1" type="ORF">U5F72_21500</name>
</gene>
<protein>
    <submittedName>
        <fullName evidence="1">Uncharacterized protein</fullName>
    </submittedName>
</protein>
<proteinExistence type="predicted"/>
<dbReference type="RefSeq" id="WP_257945105.1">
    <property type="nucleotide sequence ID" value="NZ_CP196982.1"/>
</dbReference>
<sequence length="68" mass="7716">MMNHNCNNKQHRGSEHDWQQAIDALPILIIERNEASVMSTDALIAAAKTGLRDACENYRTALNEHRRA</sequence>